<dbReference type="Pfam" id="PF00582">
    <property type="entry name" value="Usp"/>
    <property type="match status" value="2"/>
</dbReference>
<feature type="domain" description="UspA" evidence="3">
    <location>
        <begin position="24"/>
        <end position="159"/>
    </location>
</feature>
<dbReference type="Gene3D" id="3.40.50.620">
    <property type="entry name" value="HUPs"/>
    <property type="match status" value="2"/>
</dbReference>
<evidence type="ECO:0000313" key="5">
    <source>
        <dbReference type="Proteomes" id="UP000187085"/>
    </source>
</evidence>
<dbReference type="STRING" id="554083.BKD30_12110"/>
<dbReference type="Proteomes" id="UP000187085">
    <property type="component" value="Unassembled WGS sequence"/>
</dbReference>
<dbReference type="PANTHER" id="PTHR31964">
    <property type="entry name" value="ADENINE NUCLEOTIDE ALPHA HYDROLASES-LIKE SUPERFAMILY PROTEIN"/>
    <property type="match status" value="1"/>
</dbReference>
<dbReference type="PRINTS" id="PR01438">
    <property type="entry name" value="UNVRSLSTRESS"/>
</dbReference>
<proteinExistence type="inferred from homology"/>
<organism evidence="4 5">
    <name type="scientific">Tersicoccus phoenicis</name>
    <dbReference type="NCBI Taxonomy" id="554083"/>
    <lineage>
        <taxon>Bacteria</taxon>
        <taxon>Bacillati</taxon>
        <taxon>Actinomycetota</taxon>
        <taxon>Actinomycetes</taxon>
        <taxon>Micrococcales</taxon>
        <taxon>Micrococcaceae</taxon>
        <taxon>Tersicoccus</taxon>
    </lineage>
</organism>
<dbReference type="InterPro" id="IPR014729">
    <property type="entry name" value="Rossmann-like_a/b/a_fold"/>
</dbReference>
<feature type="domain" description="UspA" evidence="3">
    <location>
        <begin position="172"/>
        <end position="306"/>
    </location>
</feature>
<gene>
    <name evidence="4" type="ORF">BKD30_12110</name>
</gene>
<evidence type="ECO:0000256" key="1">
    <source>
        <dbReference type="ARBA" id="ARBA00008791"/>
    </source>
</evidence>
<evidence type="ECO:0000313" key="4">
    <source>
        <dbReference type="EMBL" id="OMH23632.1"/>
    </source>
</evidence>
<name>A0A1R1L7W8_9MICC</name>
<sequence length="323" mass="33337">MTDQPRTGTPEPPMGTGPSEPLPVVVGVDGSDHSLAALDWAVAAARSRQAPLVALIAYSVPIFAASGMDGGYASIDDAVIRDGANAVLTAALKGVDASGVDVRVAVESGDAAGVLLSWSERAQLLVVGSRGRGGFVGRLLGSVSGALPAHARCPVVTVPPADKRADRVEDVVVAAVDGSEHARMAVLVAAEEATRAHLPLRLLCALPPITATMAWVPAPLDRDGMRNDVNEQMIAGTRWLGHHFPDLDISYELIDGVPVDVVVAASASVRLVVLGTRGRGGFAGMLLGSTSRGVQAHARGPVMVVPDRDDPRLADRPSYGPMA</sequence>
<evidence type="ECO:0000259" key="3">
    <source>
        <dbReference type="Pfam" id="PF00582"/>
    </source>
</evidence>
<feature type="region of interest" description="Disordered" evidence="2">
    <location>
        <begin position="1"/>
        <end position="21"/>
    </location>
</feature>
<dbReference type="InterPro" id="IPR006016">
    <property type="entry name" value="UspA"/>
</dbReference>
<dbReference type="PANTHER" id="PTHR31964:SF113">
    <property type="entry name" value="USPA DOMAIN-CONTAINING PROTEIN"/>
    <property type="match status" value="1"/>
</dbReference>
<reference evidence="4 5" key="1">
    <citation type="submission" date="2016-12" db="EMBL/GenBank/DDBJ databases">
        <title>Draft genome of Tersicoccus phoenicis 1P05MA.</title>
        <authorList>
            <person name="Nakajima Y."/>
            <person name="Yoshizawa S."/>
            <person name="Nakamura K."/>
            <person name="Ogura Y."/>
            <person name="Hayashi T."/>
            <person name="Kogure K."/>
        </authorList>
    </citation>
    <scope>NUCLEOTIDE SEQUENCE [LARGE SCALE GENOMIC DNA]</scope>
    <source>
        <strain evidence="4 5">1p05MA</strain>
    </source>
</reference>
<dbReference type="SUPFAM" id="SSF52402">
    <property type="entry name" value="Adenine nucleotide alpha hydrolases-like"/>
    <property type="match status" value="2"/>
</dbReference>
<keyword evidence="5" id="KW-1185">Reference proteome</keyword>
<comment type="caution">
    <text evidence="4">The sequence shown here is derived from an EMBL/GenBank/DDBJ whole genome shotgun (WGS) entry which is preliminary data.</text>
</comment>
<protein>
    <submittedName>
        <fullName evidence="4">Universal stress protein UspA</fullName>
    </submittedName>
</protein>
<accession>A0A1R1L7W8</accession>
<dbReference type="AlphaFoldDB" id="A0A1R1L7W8"/>
<dbReference type="RefSeq" id="WP_076704905.1">
    <property type="nucleotide sequence ID" value="NZ_MRDE01000072.1"/>
</dbReference>
<dbReference type="EMBL" id="MRDE01000072">
    <property type="protein sequence ID" value="OMH23632.1"/>
    <property type="molecule type" value="Genomic_DNA"/>
</dbReference>
<comment type="similarity">
    <text evidence="1">Belongs to the universal stress protein A family.</text>
</comment>
<dbReference type="InterPro" id="IPR006015">
    <property type="entry name" value="Universal_stress_UspA"/>
</dbReference>
<evidence type="ECO:0000256" key="2">
    <source>
        <dbReference type="SAM" id="MobiDB-lite"/>
    </source>
</evidence>